<dbReference type="Proteomes" id="UP001157947">
    <property type="component" value="Unassembled WGS sequence"/>
</dbReference>
<sequence length="388" mass="43797">MKKIIILGGGIAGVEAAIFLRKYKFDVELISDRDYLYIYPISIWIPTKEKRFEDVIIPIEELAKAHGFKFTKGKVKKINKDSFHLEDETIRNDFDYLVIATGQIKKKHKGIEYTYSICSNPEETLRYSEKLDEIINKGKGILAFGFGGNPQAPESVRGGPVFELLFNVDYYLRKKGIRDNFELVFFAPMPRPGERLGEKALKMMDMMFKRLNIKSITGKKIEEFVLDGIIFEDGSKQNADLICFVPAGDGHPAVKEGDLPKTEAGFIKIDKYNQVEGTQNIYAIGDVASIEGPSWKAKQGHLAEVMARNVAFNIALKEGLEKGEPKSYVEHINIMCLMDMGNGGGLAYRDDKRAMLIPLPIIGHWMKKGWGIYYKLSKLGKIPRLPGM</sequence>
<proteinExistence type="predicted"/>
<dbReference type="InterPro" id="IPR036188">
    <property type="entry name" value="FAD/NAD-bd_sf"/>
</dbReference>
<dbReference type="AlphaFoldDB" id="A0AA45WPW1"/>
<dbReference type="SUPFAM" id="SSF51905">
    <property type="entry name" value="FAD/NAD(P)-binding domain"/>
    <property type="match status" value="2"/>
</dbReference>
<evidence type="ECO:0000313" key="2">
    <source>
        <dbReference type="EMBL" id="SMP21206.1"/>
    </source>
</evidence>
<keyword evidence="3" id="KW-1185">Reference proteome</keyword>
<gene>
    <name evidence="2" type="ORF">SAMN06264868_12233</name>
</gene>
<dbReference type="InterPro" id="IPR023753">
    <property type="entry name" value="FAD/NAD-binding_dom"/>
</dbReference>
<comment type="caution">
    <text evidence="2">The sequence shown here is derived from an EMBL/GenBank/DDBJ whole genome shotgun (WGS) entry which is preliminary data.</text>
</comment>
<accession>A0AA45WPW1</accession>
<dbReference type="EMBL" id="FXTX01000022">
    <property type="protein sequence ID" value="SMP21206.1"/>
    <property type="molecule type" value="Genomic_DNA"/>
</dbReference>
<dbReference type="InterPro" id="IPR052541">
    <property type="entry name" value="SQRD"/>
</dbReference>
<name>A0AA45WPW1_9AQUI</name>
<dbReference type="PANTHER" id="PTHR43755:SF1">
    <property type="entry name" value="FAD-DEPENDENT PYRIDINE NUCLEOTIDE-DISULPHIDE OXIDOREDUCTASE"/>
    <property type="match status" value="1"/>
</dbReference>
<dbReference type="GO" id="GO:0016491">
    <property type="term" value="F:oxidoreductase activity"/>
    <property type="evidence" value="ECO:0007669"/>
    <property type="project" value="InterPro"/>
</dbReference>
<protein>
    <submittedName>
        <fullName evidence="2">Sulfide:quinone oxidoreductase</fullName>
    </submittedName>
</protein>
<dbReference type="RefSeq" id="WP_265135029.1">
    <property type="nucleotide sequence ID" value="NZ_FXTX01000022.1"/>
</dbReference>
<evidence type="ECO:0000313" key="3">
    <source>
        <dbReference type="Proteomes" id="UP001157947"/>
    </source>
</evidence>
<evidence type="ECO:0000259" key="1">
    <source>
        <dbReference type="Pfam" id="PF07992"/>
    </source>
</evidence>
<feature type="domain" description="FAD/NAD(P)-binding" evidence="1">
    <location>
        <begin position="188"/>
        <end position="292"/>
    </location>
</feature>
<reference evidence="2" key="1">
    <citation type="submission" date="2017-05" db="EMBL/GenBank/DDBJ databases">
        <authorList>
            <person name="Varghese N."/>
            <person name="Submissions S."/>
        </authorList>
    </citation>
    <scope>NUCLEOTIDE SEQUENCE</scope>
    <source>
        <strain evidence="2">DSM 18763</strain>
    </source>
</reference>
<feature type="domain" description="FAD/NAD(P)-binding" evidence="1">
    <location>
        <begin position="3"/>
        <end position="117"/>
    </location>
</feature>
<dbReference type="Pfam" id="PF07992">
    <property type="entry name" value="Pyr_redox_2"/>
    <property type="match status" value="2"/>
</dbReference>
<dbReference type="PANTHER" id="PTHR43755">
    <property type="match status" value="1"/>
</dbReference>
<organism evidence="2 3">
    <name type="scientific">Venenivibrio stagnispumantis</name>
    <dbReference type="NCBI Taxonomy" id="407998"/>
    <lineage>
        <taxon>Bacteria</taxon>
        <taxon>Pseudomonadati</taxon>
        <taxon>Aquificota</taxon>
        <taxon>Aquificia</taxon>
        <taxon>Aquificales</taxon>
        <taxon>Hydrogenothermaceae</taxon>
        <taxon>Venenivibrio</taxon>
    </lineage>
</organism>
<dbReference type="PRINTS" id="PR00368">
    <property type="entry name" value="FADPNR"/>
</dbReference>
<dbReference type="Gene3D" id="3.50.50.100">
    <property type="match status" value="1"/>
</dbReference>